<sequence length="60" mass="6477">MKFLVSLFTLLFISILFAHAQPPPPPGEGVPIDGGATLLIASGVAYGIKKFRDYTLKDDK</sequence>
<dbReference type="InterPro" id="IPR058207">
    <property type="entry name" value="PID_CTERM"/>
</dbReference>
<feature type="chain" id="PRO_5019023893" description="XapX domain-containing protein" evidence="2">
    <location>
        <begin position="21"/>
        <end position="60"/>
    </location>
</feature>
<name>A0A3S9P8S2_9BACT</name>
<evidence type="ECO:0000313" key="3">
    <source>
        <dbReference type="EMBL" id="AZQ64577.1"/>
    </source>
</evidence>
<keyword evidence="1" id="KW-0472">Membrane</keyword>
<feature type="transmembrane region" description="Helical" evidence="1">
    <location>
        <begin position="30"/>
        <end position="48"/>
    </location>
</feature>
<organism evidence="3 4">
    <name type="scientific">Flammeovirga pectinis</name>
    <dbReference type="NCBI Taxonomy" id="2494373"/>
    <lineage>
        <taxon>Bacteria</taxon>
        <taxon>Pseudomonadati</taxon>
        <taxon>Bacteroidota</taxon>
        <taxon>Cytophagia</taxon>
        <taxon>Cytophagales</taxon>
        <taxon>Flammeovirgaceae</taxon>
        <taxon>Flammeovirga</taxon>
    </lineage>
</organism>
<proteinExistence type="predicted"/>
<gene>
    <name evidence="3" type="ORF">EI427_11005</name>
</gene>
<keyword evidence="4" id="KW-1185">Reference proteome</keyword>
<dbReference type="AlphaFoldDB" id="A0A3S9P8S2"/>
<keyword evidence="2" id="KW-0732">Signal</keyword>
<evidence type="ECO:0008006" key="5">
    <source>
        <dbReference type="Google" id="ProtNLM"/>
    </source>
</evidence>
<dbReference type="KEGG" id="fll:EI427_11005"/>
<evidence type="ECO:0000256" key="1">
    <source>
        <dbReference type="SAM" id="Phobius"/>
    </source>
</evidence>
<protein>
    <recommendedName>
        <fullName evidence="5">XapX domain-containing protein</fullName>
    </recommendedName>
</protein>
<feature type="signal peptide" evidence="2">
    <location>
        <begin position="1"/>
        <end position="20"/>
    </location>
</feature>
<evidence type="ECO:0000313" key="4">
    <source>
        <dbReference type="Proteomes" id="UP000267268"/>
    </source>
</evidence>
<keyword evidence="1" id="KW-1133">Transmembrane helix</keyword>
<dbReference type="Proteomes" id="UP000267268">
    <property type="component" value="Chromosome 1"/>
</dbReference>
<evidence type="ECO:0000256" key="2">
    <source>
        <dbReference type="SAM" id="SignalP"/>
    </source>
</evidence>
<reference evidence="3 4" key="1">
    <citation type="submission" date="2018-12" db="EMBL/GenBank/DDBJ databases">
        <title>Flammeovirga pectinis sp. nov., isolated from the gut of the Korean scallop, Patinopecten yessoensis.</title>
        <authorList>
            <person name="Bae J.-W."/>
            <person name="Jeong Y.-S."/>
            <person name="Kang W."/>
        </authorList>
    </citation>
    <scope>NUCLEOTIDE SEQUENCE [LARGE SCALE GENOMIC DNA]</scope>
    <source>
        <strain evidence="3 4">L12M1</strain>
    </source>
</reference>
<dbReference type="NCBIfam" id="NF046080">
    <property type="entry name" value="PID_CTERM"/>
    <property type="match status" value="1"/>
</dbReference>
<dbReference type="EMBL" id="CP034562">
    <property type="protein sequence ID" value="AZQ64577.1"/>
    <property type="molecule type" value="Genomic_DNA"/>
</dbReference>
<accession>A0A3S9P8S2</accession>
<keyword evidence="1" id="KW-0812">Transmembrane</keyword>